<dbReference type="Proteomes" id="UP000288216">
    <property type="component" value="Unassembled WGS sequence"/>
</dbReference>
<dbReference type="OMA" id="TTVCYGC"/>
<keyword evidence="1" id="KW-0472">Membrane</keyword>
<evidence type="ECO:0000256" key="1">
    <source>
        <dbReference type="SAM" id="Phobius"/>
    </source>
</evidence>
<evidence type="ECO:0008006" key="4">
    <source>
        <dbReference type="Google" id="ProtNLM"/>
    </source>
</evidence>
<keyword evidence="1" id="KW-0812">Transmembrane</keyword>
<keyword evidence="3" id="KW-1185">Reference proteome</keyword>
<comment type="caution">
    <text evidence="2">The sequence shown here is derived from an EMBL/GenBank/DDBJ whole genome shotgun (WGS) entry which is preliminary data.</text>
</comment>
<reference evidence="2 3" key="1">
    <citation type="journal article" date="2018" name="Nat. Ecol. Evol.">
        <title>Shark genomes provide insights into elasmobranch evolution and the origin of vertebrates.</title>
        <authorList>
            <person name="Hara Y"/>
            <person name="Yamaguchi K"/>
            <person name="Onimaru K"/>
            <person name="Kadota M"/>
            <person name="Koyanagi M"/>
            <person name="Keeley SD"/>
            <person name="Tatsumi K"/>
            <person name="Tanaka K"/>
            <person name="Motone F"/>
            <person name="Kageyama Y"/>
            <person name="Nozu R"/>
            <person name="Adachi N"/>
            <person name="Nishimura O"/>
            <person name="Nakagawa R"/>
            <person name="Tanegashima C"/>
            <person name="Kiyatake I"/>
            <person name="Matsumoto R"/>
            <person name="Murakumo K"/>
            <person name="Nishida K"/>
            <person name="Terakita A"/>
            <person name="Kuratani S"/>
            <person name="Sato K"/>
            <person name="Hyodo S Kuraku.S."/>
        </authorList>
    </citation>
    <scope>NUCLEOTIDE SEQUENCE [LARGE SCALE GENOMIC DNA]</scope>
</reference>
<dbReference type="EMBL" id="BFAA01007690">
    <property type="protein sequence ID" value="GCB61715.1"/>
    <property type="molecule type" value="Genomic_DNA"/>
</dbReference>
<accession>A0A401NLF8</accession>
<keyword evidence="1" id="KW-1133">Transmembrane helix</keyword>
<proteinExistence type="predicted"/>
<gene>
    <name evidence="2" type="ORF">scyTo_0014373</name>
</gene>
<feature type="transmembrane region" description="Helical" evidence="1">
    <location>
        <begin position="71"/>
        <end position="96"/>
    </location>
</feature>
<dbReference type="AlphaFoldDB" id="A0A401NLF8"/>
<evidence type="ECO:0000313" key="3">
    <source>
        <dbReference type="Proteomes" id="UP000288216"/>
    </source>
</evidence>
<protein>
    <recommendedName>
        <fullName evidence="4">MARVEL domain-containing protein</fullName>
    </recommendedName>
</protein>
<dbReference type="STRING" id="75743.A0A401NLF8"/>
<name>A0A401NLF8_SCYTO</name>
<sequence>MPSLQKHSEKKTSIFIHHICFAKDFVYHFVAFVFYFGASVLEAATTAAAVERKAINATTAIFVTVLDYRQYSINVAATIFSFVVTLCYACSLGLALRRWKL</sequence>
<dbReference type="OrthoDB" id="8877859at2759"/>
<evidence type="ECO:0000313" key="2">
    <source>
        <dbReference type="EMBL" id="GCB61715.1"/>
    </source>
</evidence>
<organism evidence="2 3">
    <name type="scientific">Scyliorhinus torazame</name>
    <name type="common">Cloudy catshark</name>
    <name type="synonym">Catulus torazame</name>
    <dbReference type="NCBI Taxonomy" id="75743"/>
    <lineage>
        <taxon>Eukaryota</taxon>
        <taxon>Metazoa</taxon>
        <taxon>Chordata</taxon>
        <taxon>Craniata</taxon>
        <taxon>Vertebrata</taxon>
        <taxon>Chondrichthyes</taxon>
        <taxon>Elasmobranchii</taxon>
        <taxon>Galeomorphii</taxon>
        <taxon>Galeoidea</taxon>
        <taxon>Carcharhiniformes</taxon>
        <taxon>Scyliorhinidae</taxon>
        <taxon>Scyliorhinus</taxon>
    </lineage>
</organism>
<feature type="transmembrane region" description="Helical" evidence="1">
    <location>
        <begin position="12"/>
        <end position="36"/>
    </location>
</feature>